<reference evidence="2 3" key="1">
    <citation type="submission" date="2017-06" db="EMBL/GenBank/DDBJ databases">
        <title>Reclassification of a Polynucleobacter cosmopolitanus strain isolated from tropical Lake Victoria as Polynucleobacter victoriensis comb. nov.</title>
        <authorList>
            <person name="Hahn M.W."/>
        </authorList>
    </citation>
    <scope>NUCLEOTIDE SEQUENCE [LARGE SCALE GENOMIC DNA]</scope>
    <source>
        <strain evidence="2 3">MWH-MoIso2</strain>
    </source>
</reference>
<dbReference type="RefSeq" id="WP_089515492.1">
    <property type="nucleotide sequence ID" value="NZ_NJGG01000001.1"/>
</dbReference>
<dbReference type="InterPro" id="IPR001853">
    <property type="entry name" value="DSBA-like_thioredoxin_dom"/>
</dbReference>
<proteinExistence type="predicted"/>
<dbReference type="AlphaFoldDB" id="A0A229FWR9"/>
<dbReference type="SUPFAM" id="SSF52833">
    <property type="entry name" value="Thioredoxin-like"/>
    <property type="match status" value="1"/>
</dbReference>
<organism evidence="2 3">
    <name type="scientific">Polynucleobacter cosmopolitanus</name>
    <dbReference type="NCBI Taxonomy" id="351345"/>
    <lineage>
        <taxon>Bacteria</taxon>
        <taxon>Pseudomonadati</taxon>
        <taxon>Pseudomonadota</taxon>
        <taxon>Betaproteobacteria</taxon>
        <taxon>Burkholderiales</taxon>
        <taxon>Burkholderiaceae</taxon>
        <taxon>Polynucleobacter</taxon>
    </lineage>
</organism>
<dbReference type="Proteomes" id="UP000215188">
    <property type="component" value="Unassembled WGS sequence"/>
</dbReference>
<accession>A0A229FWR9</accession>
<evidence type="ECO:0000259" key="1">
    <source>
        <dbReference type="Pfam" id="PF01323"/>
    </source>
</evidence>
<dbReference type="OrthoDB" id="9799122at2"/>
<dbReference type="InterPro" id="IPR036249">
    <property type="entry name" value="Thioredoxin-like_sf"/>
</dbReference>
<comment type="caution">
    <text evidence="2">The sequence shown here is derived from an EMBL/GenBank/DDBJ whole genome shotgun (WGS) entry which is preliminary data.</text>
</comment>
<evidence type="ECO:0000313" key="3">
    <source>
        <dbReference type="Proteomes" id="UP000215188"/>
    </source>
</evidence>
<dbReference type="EMBL" id="NJGG01000001">
    <property type="protein sequence ID" value="OXL16466.1"/>
    <property type="molecule type" value="Genomic_DNA"/>
</dbReference>
<feature type="domain" description="DSBA-like thioredoxin" evidence="1">
    <location>
        <begin position="7"/>
        <end position="210"/>
    </location>
</feature>
<dbReference type="GO" id="GO:0016491">
    <property type="term" value="F:oxidoreductase activity"/>
    <property type="evidence" value="ECO:0007669"/>
    <property type="project" value="InterPro"/>
</dbReference>
<evidence type="ECO:0000313" key="2">
    <source>
        <dbReference type="EMBL" id="OXL16466.1"/>
    </source>
</evidence>
<sequence>MKPIINIDFVSDIACPWCAVGFGNLSQAMSQLEMVVDFKVHFRAFQLNPHMPPGGQDAMEHLTQKYGLSLDQVKTNQAQIRARALEAGFKFHPDGRKRVYNTFNSHRLLYWAANELDLEKQATLKKELLNTYFCLAVSLDDEKNILDAVIRAGLDKVRAAEILASDEFTAEVKAEEEFYKNLGIQSVPSLILNEEYLLQGAQEPESLISAFEQLIK</sequence>
<dbReference type="CDD" id="cd03024">
    <property type="entry name" value="DsbA_FrnE"/>
    <property type="match status" value="1"/>
</dbReference>
<protein>
    <submittedName>
        <fullName evidence="2">Disulfide bond formation protein DsbA</fullName>
    </submittedName>
</protein>
<gene>
    <name evidence="2" type="ORF">AOC33_05275</name>
</gene>
<name>A0A229FWR9_9BURK</name>
<keyword evidence="3" id="KW-1185">Reference proteome</keyword>
<dbReference type="Gene3D" id="3.40.30.10">
    <property type="entry name" value="Glutaredoxin"/>
    <property type="match status" value="1"/>
</dbReference>
<dbReference type="PANTHER" id="PTHR13887">
    <property type="entry name" value="GLUTATHIONE S-TRANSFERASE KAPPA"/>
    <property type="match status" value="1"/>
</dbReference>
<dbReference type="Pfam" id="PF01323">
    <property type="entry name" value="DSBA"/>
    <property type="match status" value="1"/>
</dbReference>
<dbReference type="PANTHER" id="PTHR13887:SF41">
    <property type="entry name" value="THIOREDOXIN SUPERFAMILY PROTEIN"/>
    <property type="match status" value="1"/>
</dbReference>